<dbReference type="AlphaFoldDB" id="A0AA49GNL1"/>
<proteinExistence type="predicted"/>
<keyword evidence="1 2" id="KW-0597">Phosphoprotein</keyword>
<dbReference type="InterPro" id="IPR050595">
    <property type="entry name" value="Bact_response_regulator"/>
</dbReference>
<reference evidence="4" key="1">
    <citation type="journal article" date="2023" name="Comput. Struct. Biotechnol. J.">
        <title>Discovery of a novel marine Bacteroidetes with a rich repertoire of carbohydrate-active enzymes.</title>
        <authorList>
            <person name="Chen B."/>
            <person name="Liu G."/>
            <person name="Chen Q."/>
            <person name="Wang H."/>
            <person name="Liu L."/>
            <person name="Tang K."/>
        </authorList>
    </citation>
    <scope>NUCLEOTIDE SEQUENCE</scope>
    <source>
        <strain evidence="4">TK19036</strain>
    </source>
</reference>
<protein>
    <submittedName>
        <fullName evidence="4">Response regulator</fullName>
    </submittedName>
</protein>
<dbReference type="Pfam" id="PF00072">
    <property type="entry name" value="Response_reg"/>
    <property type="match status" value="1"/>
</dbReference>
<organism evidence="4">
    <name type="scientific">Roseihalotalea indica</name>
    <dbReference type="NCBI Taxonomy" id="2867963"/>
    <lineage>
        <taxon>Bacteria</taxon>
        <taxon>Pseudomonadati</taxon>
        <taxon>Bacteroidota</taxon>
        <taxon>Cytophagia</taxon>
        <taxon>Cytophagales</taxon>
        <taxon>Catalimonadaceae</taxon>
        <taxon>Roseihalotalea</taxon>
    </lineage>
</organism>
<dbReference type="Gene3D" id="3.40.50.2300">
    <property type="match status" value="1"/>
</dbReference>
<reference evidence="4" key="2">
    <citation type="journal article" date="2024" name="Antonie Van Leeuwenhoek">
        <title>Roseihalotalea indica gen. nov., sp. nov., a halophilic Bacteroidetes from mesopelagic Southwest Indian Ocean with higher carbohydrate metabolic potential.</title>
        <authorList>
            <person name="Chen B."/>
            <person name="Zhang M."/>
            <person name="Lin D."/>
            <person name="Ye J."/>
            <person name="Tang K."/>
        </authorList>
    </citation>
    <scope>NUCLEOTIDE SEQUENCE</scope>
    <source>
        <strain evidence="4">TK19036</strain>
    </source>
</reference>
<evidence type="ECO:0000259" key="3">
    <source>
        <dbReference type="PROSITE" id="PS50110"/>
    </source>
</evidence>
<dbReference type="PROSITE" id="PS50110">
    <property type="entry name" value="RESPONSE_REGULATORY"/>
    <property type="match status" value="1"/>
</dbReference>
<dbReference type="InterPro" id="IPR011006">
    <property type="entry name" value="CheY-like_superfamily"/>
</dbReference>
<feature type="domain" description="Response regulatory" evidence="3">
    <location>
        <begin position="8"/>
        <end position="126"/>
    </location>
</feature>
<name>A0AA49GNL1_9BACT</name>
<feature type="modified residue" description="4-aspartylphosphate" evidence="2">
    <location>
        <position position="59"/>
    </location>
</feature>
<sequence length="135" mass="15305">MAEEQAYTILVVDDFASIRKVIGDTLHRYGYNTLEAQNGEDALNQLRQNGNKIDLIISDYNMPTMDGYKLLEHVKGDPALKQHPFILLTSEDNNDKKKKAKEVGLDAWVTKPYKIDSFMALIKYNITKSKKNGAV</sequence>
<evidence type="ECO:0000313" key="4">
    <source>
        <dbReference type="EMBL" id="WKN36708.1"/>
    </source>
</evidence>
<dbReference type="SMART" id="SM00448">
    <property type="entry name" value="REC"/>
    <property type="match status" value="1"/>
</dbReference>
<evidence type="ECO:0000256" key="1">
    <source>
        <dbReference type="ARBA" id="ARBA00022553"/>
    </source>
</evidence>
<dbReference type="PANTHER" id="PTHR44591">
    <property type="entry name" value="STRESS RESPONSE REGULATOR PROTEIN 1"/>
    <property type="match status" value="1"/>
</dbReference>
<dbReference type="GO" id="GO:0000160">
    <property type="term" value="P:phosphorelay signal transduction system"/>
    <property type="evidence" value="ECO:0007669"/>
    <property type="project" value="InterPro"/>
</dbReference>
<accession>A0AA49GNL1</accession>
<dbReference type="EMBL" id="CP120682">
    <property type="protein sequence ID" value="WKN36708.1"/>
    <property type="molecule type" value="Genomic_DNA"/>
</dbReference>
<gene>
    <name evidence="4" type="ORF">K4G66_30555</name>
</gene>
<dbReference type="SUPFAM" id="SSF52172">
    <property type="entry name" value="CheY-like"/>
    <property type="match status" value="1"/>
</dbReference>
<evidence type="ECO:0000256" key="2">
    <source>
        <dbReference type="PROSITE-ProRule" id="PRU00169"/>
    </source>
</evidence>
<dbReference type="PANTHER" id="PTHR44591:SF25">
    <property type="entry name" value="CHEMOTAXIS TWO-COMPONENT RESPONSE REGULATOR"/>
    <property type="match status" value="1"/>
</dbReference>
<dbReference type="InterPro" id="IPR001789">
    <property type="entry name" value="Sig_transdc_resp-reg_receiver"/>
</dbReference>